<gene>
    <name evidence="2" type="ORF">LCGC14_0695600</name>
</gene>
<reference evidence="2" key="1">
    <citation type="journal article" date="2015" name="Nature">
        <title>Complex archaea that bridge the gap between prokaryotes and eukaryotes.</title>
        <authorList>
            <person name="Spang A."/>
            <person name="Saw J.H."/>
            <person name="Jorgensen S.L."/>
            <person name="Zaremba-Niedzwiedzka K."/>
            <person name="Martijn J."/>
            <person name="Lind A.E."/>
            <person name="van Eijk R."/>
            <person name="Schleper C."/>
            <person name="Guy L."/>
            <person name="Ettema T.J."/>
        </authorList>
    </citation>
    <scope>NUCLEOTIDE SEQUENCE</scope>
</reference>
<keyword evidence="1" id="KW-0472">Membrane</keyword>
<dbReference type="EMBL" id="LAZR01001463">
    <property type="protein sequence ID" value="KKN44212.1"/>
    <property type="molecule type" value="Genomic_DNA"/>
</dbReference>
<name>A0A0F9R4L4_9ZZZZ</name>
<comment type="caution">
    <text evidence="2">The sequence shown here is derived from an EMBL/GenBank/DDBJ whole genome shotgun (WGS) entry which is preliminary data.</text>
</comment>
<protein>
    <submittedName>
        <fullName evidence="2">Uncharacterized protein</fullName>
    </submittedName>
</protein>
<evidence type="ECO:0000313" key="2">
    <source>
        <dbReference type="EMBL" id="KKN44212.1"/>
    </source>
</evidence>
<feature type="transmembrane region" description="Helical" evidence="1">
    <location>
        <begin position="73"/>
        <end position="95"/>
    </location>
</feature>
<accession>A0A0F9R4L4</accession>
<organism evidence="2">
    <name type="scientific">marine sediment metagenome</name>
    <dbReference type="NCBI Taxonomy" id="412755"/>
    <lineage>
        <taxon>unclassified sequences</taxon>
        <taxon>metagenomes</taxon>
        <taxon>ecological metagenomes</taxon>
    </lineage>
</organism>
<dbReference type="AlphaFoldDB" id="A0A0F9R4L4"/>
<evidence type="ECO:0000256" key="1">
    <source>
        <dbReference type="SAM" id="Phobius"/>
    </source>
</evidence>
<feature type="transmembrane region" description="Helical" evidence="1">
    <location>
        <begin position="24"/>
        <end position="45"/>
    </location>
</feature>
<sequence>MFCQEQIESNNKNKIRLLFTVKRLTEAFLFFFGVLIITGFLLRFYEMPRLSIGLPTKKTTELAIQRWIFKRNLIQSMIFSGMIGIIISTPITIGLRIRLKKRQSVYIKQEYGHNKDFIKLQRNSLKTVESPKWS</sequence>
<keyword evidence="1" id="KW-0812">Transmembrane</keyword>
<keyword evidence="1" id="KW-1133">Transmembrane helix</keyword>
<proteinExistence type="predicted"/>